<accession>A0A1V0SCM2</accession>
<dbReference type="InterPro" id="IPR055621">
    <property type="entry name" value="DUF7197"/>
</dbReference>
<reference evidence="2" key="1">
    <citation type="journal article" date="2017" name="Science">
        <title>Giant viruses with an expanded complement of translation system components.</title>
        <authorList>
            <person name="Schulz F."/>
            <person name="Yutin N."/>
            <person name="Ivanova N.N."/>
            <person name="Ortega D.R."/>
            <person name="Lee T.K."/>
            <person name="Vierheilig J."/>
            <person name="Daims H."/>
            <person name="Horn M."/>
            <person name="Wagner M."/>
            <person name="Jensen G.J."/>
            <person name="Kyrpides N.C."/>
            <person name="Koonin E.V."/>
            <person name="Woyke T."/>
        </authorList>
    </citation>
    <scope>NUCLEOTIDE SEQUENCE</scope>
    <source>
        <strain evidence="2">ILV1</strain>
    </source>
</reference>
<feature type="compositionally biased region" description="Acidic residues" evidence="1">
    <location>
        <begin position="37"/>
        <end position="47"/>
    </location>
</feature>
<proteinExistence type="predicted"/>
<organism evidence="2">
    <name type="scientific">Indivirus ILV1</name>
    <dbReference type="NCBI Taxonomy" id="1977633"/>
    <lineage>
        <taxon>Viruses</taxon>
        <taxon>Varidnaviria</taxon>
        <taxon>Bamfordvirae</taxon>
        <taxon>Nucleocytoviricota</taxon>
        <taxon>Megaviricetes</taxon>
        <taxon>Imitervirales</taxon>
        <taxon>Mimiviridae</taxon>
        <taxon>Klosneuvirinae</taxon>
        <taxon>Indivirus</taxon>
    </lineage>
</organism>
<evidence type="ECO:0000256" key="1">
    <source>
        <dbReference type="SAM" id="MobiDB-lite"/>
    </source>
</evidence>
<dbReference type="EMBL" id="KY684085">
    <property type="protein sequence ID" value="ARF09463.1"/>
    <property type="molecule type" value="Genomic_DNA"/>
</dbReference>
<feature type="compositionally biased region" description="Low complexity" evidence="1">
    <location>
        <begin position="24"/>
        <end position="36"/>
    </location>
</feature>
<name>A0A1V0SCM2_9VIRU</name>
<sequence>MSSNTNDSLLTVSNDENISDNEINENISDNEINENISGDDEKDDAPTIDEIELSKKETYYYKIIDKFYKSLNSQKVALMIDIIEGRSSISLRLLDWFVTRYSNKYKIRYTRIEKDNNDKFEQSIDGGFNVHISYKAQLKSYKKKYFDPFRRRKKFKYFFDKQKNIYLCTTIGQLNFFKWAFNNYIIEYVTNKYKSITKAMCASNKLDKTRKQKTLKESPKNSDTECNNKNEDPKEVQIVKKGVKINARKKETQEELKIILSFD</sequence>
<gene>
    <name evidence="2" type="ORF">Indivirus_1_86</name>
</gene>
<feature type="region of interest" description="Disordered" evidence="1">
    <location>
        <begin position="20"/>
        <end position="47"/>
    </location>
</feature>
<dbReference type="Pfam" id="PF23827">
    <property type="entry name" value="DUF7197"/>
    <property type="match status" value="1"/>
</dbReference>
<evidence type="ECO:0000313" key="2">
    <source>
        <dbReference type="EMBL" id="ARF09463.1"/>
    </source>
</evidence>
<protein>
    <submittedName>
        <fullName evidence="2">Uncharacterized protein</fullName>
    </submittedName>
</protein>
<feature type="region of interest" description="Disordered" evidence="1">
    <location>
        <begin position="211"/>
        <end position="231"/>
    </location>
</feature>